<feature type="region of interest" description="Disordered" evidence="1">
    <location>
        <begin position="142"/>
        <end position="237"/>
    </location>
</feature>
<evidence type="ECO:0000256" key="1">
    <source>
        <dbReference type="SAM" id="MobiDB-lite"/>
    </source>
</evidence>
<reference evidence="2" key="2">
    <citation type="submission" date="2019-06" db="EMBL/GenBank/DDBJ databases">
        <title>Genomics analysis of Aphanomyces spp. identifies a new class of oomycete effector associated with host adaptation.</title>
        <authorList>
            <person name="Gaulin E."/>
        </authorList>
    </citation>
    <scope>NUCLEOTIDE SEQUENCE</scope>
    <source>
        <strain evidence="2">CBS 578.67</strain>
    </source>
</reference>
<feature type="region of interest" description="Disordered" evidence="1">
    <location>
        <begin position="1"/>
        <end position="48"/>
    </location>
</feature>
<organism evidence="3 4">
    <name type="scientific">Aphanomyces stellatus</name>
    <dbReference type="NCBI Taxonomy" id="120398"/>
    <lineage>
        <taxon>Eukaryota</taxon>
        <taxon>Sar</taxon>
        <taxon>Stramenopiles</taxon>
        <taxon>Oomycota</taxon>
        <taxon>Saprolegniomycetes</taxon>
        <taxon>Saprolegniales</taxon>
        <taxon>Verrucalvaceae</taxon>
        <taxon>Aphanomyces</taxon>
    </lineage>
</organism>
<evidence type="ECO:0000313" key="4">
    <source>
        <dbReference type="Proteomes" id="UP000332933"/>
    </source>
</evidence>
<evidence type="ECO:0000313" key="2">
    <source>
        <dbReference type="EMBL" id="KAF0716826.1"/>
    </source>
</evidence>
<feature type="compositionally biased region" description="Polar residues" evidence="1">
    <location>
        <begin position="31"/>
        <end position="46"/>
    </location>
</feature>
<keyword evidence="4" id="KW-1185">Reference proteome</keyword>
<proteinExistence type="predicted"/>
<reference evidence="3 4" key="1">
    <citation type="submission" date="2019-03" db="EMBL/GenBank/DDBJ databases">
        <authorList>
            <person name="Gaulin E."/>
            <person name="Dumas B."/>
        </authorList>
    </citation>
    <scope>NUCLEOTIDE SEQUENCE [LARGE SCALE GENOMIC DNA]</scope>
    <source>
        <strain evidence="3">CBS 568.67</strain>
    </source>
</reference>
<dbReference type="EMBL" id="VJMH01000346">
    <property type="protein sequence ID" value="KAF0716826.1"/>
    <property type="molecule type" value="Genomic_DNA"/>
</dbReference>
<sequence>MPNKQQKNKNHISQQQTQPQPQHPAKAAPTSVKQPTSNQKHTQTTKPVAVTATIHEFKARCVPASHQPDQQVNKALWYYVKAAPMCKSPPIQKLNVTSIGQSFRLKSNTKIQGAPKLAFVFQPEHHQLQKALYYYAHDNRTPQLKTKPTKKVGATKKTAPQPKDVQAQKPQSAPQKPAVVHTKPAPTQTAPQQQKAQQQKAQPQQQKVQPAPQQQKVVQQTTKHIQANKQGRAKLAT</sequence>
<dbReference type="EMBL" id="CAADRA010000346">
    <property type="protein sequence ID" value="VFT79840.1"/>
    <property type="molecule type" value="Genomic_DNA"/>
</dbReference>
<protein>
    <submittedName>
        <fullName evidence="3">Aste57867_2645 protein</fullName>
    </submittedName>
</protein>
<feature type="compositionally biased region" description="Basic residues" evidence="1">
    <location>
        <begin position="1"/>
        <end position="10"/>
    </location>
</feature>
<dbReference type="Proteomes" id="UP000332933">
    <property type="component" value="Unassembled WGS sequence"/>
</dbReference>
<accession>A0A485KDP8</accession>
<gene>
    <name evidence="3" type="primary">Aste57867_2645</name>
    <name evidence="2" type="ORF">As57867_002638</name>
    <name evidence="3" type="ORF">ASTE57867_2645</name>
</gene>
<dbReference type="AlphaFoldDB" id="A0A485KDP8"/>
<name>A0A485KDP8_9STRA</name>
<feature type="compositionally biased region" description="Low complexity" evidence="1">
    <location>
        <begin position="14"/>
        <end position="29"/>
    </location>
</feature>
<evidence type="ECO:0000313" key="3">
    <source>
        <dbReference type="EMBL" id="VFT79840.1"/>
    </source>
</evidence>
<feature type="compositionally biased region" description="Low complexity" evidence="1">
    <location>
        <begin position="167"/>
        <end position="223"/>
    </location>
</feature>